<reference evidence="3 4" key="1">
    <citation type="submission" date="2020-02" db="EMBL/GenBank/DDBJ databases">
        <title>Acidophilic actinobacteria isolated from forest soil.</title>
        <authorList>
            <person name="Golinska P."/>
        </authorList>
    </citation>
    <scope>NUCLEOTIDE SEQUENCE [LARGE SCALE GENOMIC DNA]</scope>
    <source>
        <strain evidence="3 4">NL8</strain>
    </source>
</reference>
<accession>A0ABS5KV82</accession>
<keyword evidence="2" id="KW-0812">Transmembrane</keyword>
<keyword evidence="4" id="KW-1185">Reference proteome</keyword>
<organism evidence="3 4">
    <name type="scientific">Catenulispora pinistramenti</name>
    <dbReference type="NCBI Taxonomy" id="2705254"/>
    <lineage>
        <taxon>Bacteria</taxon>
        <taxon>Bacillati</taxon>
        <taxon>Actinomycetota</taxon>
        <taxon>Actinomycetes</taxon>
        <taxon>Catenulisporales</taxon>
        <taxon>Catenulisporaceae</taxon>
        <taxon>Catenulispora</taxon>
    </lineage>
</organism>
<sequence length="206" mass="20549">MALTSKQKKQGAVVTAAVGALALGGVAVWTLGSSSSADSKPIVAAALPQPAAAIPMATTPSPSGSSATAITVSAKADNTKPADDTVFTISGEVKGAKPGTKIRLQRQQTASSTNASPAWSTLAYTTFTDKTNKFSFAVKMETAGSYNLRVLHPQDKEGPETAYSSPFAVSVSPTASSSASSKASSKASSAASSAKSPASSSSSKKG</sequence>
<evidence type="ECO:0000313" key="3">
    <source>
        <dbReference type="EMBL" id="MBS2549971.1"/>
    </source>
</evidence>
<evidence type="ECO:0000313" key="4">
    <source>
        <dbReference type="Proteomes" id="UP000730482"/>
    </source>
</evidence>
<feature type="transmembrane region" description="Helical" evidence="2">
    <location>
        <begin position="12"/>
        <end position="32"/>
    </location>
</feature>
<proteinExistence type="predicted"/>
<comment type="caution">
    <text evidence="3">The sequence shown here is derived from an EMBL/GenBank/DDBJ whole genome shotgun (WGS) entry which is preliminary data.</text>
</comment>
<dbReference type="EMBL" id="JAAFYZ010000087">
    <property type="protein sequence ID" value="MBS2549971.1"/>
    <property type="molecule type" value="Genomic_DNA"/>
</dbReference>
<dbReference type="RefSeq" id="WP_212011905.1">
    <property type="nucleotide sequence ID" value="NZ_JAAFYZ010000087.1"/>
</dbReference>
<evidence type="ECO:0000256" key="1">
    <source>
        <dbReference type="SAM" id="MobiDB-lite"/>
    </source>
</evidence>
<protein>
    <submittedName>
        <fullName evidence="3">Uncharacterized protein</fullName>
    </submittedName>
</protein>
<feature type="region of interest" description="Disordered" evidence="1">
    <location>
        <begin position="155"/>
        <end position="206"/>
    </location>
</feature>
<dbReference type="Proteomes" id="UP000730482">
    <property type="component" value="Unassembled WGS sequence"/>
</dbReference>
<name>A0ABS5KV82_9ACTN</name>
<keyword evidence="2" id="KW-0472">Membrane</keyword>
<feature type="compositionally biased region" description="Low complexity" evidence="1">
    <location>
        <begin position="164"/>
        <end position="206"/>
    </location>
</feature>
<gene>
    <name evidence="3" type="ORF">KGQ19_24205</name>
</gene>
<evidence type="ECO:0000256" key="2">
    <source>
        <dbReference type="SAM" id="Phobius"/>
    </source>
</evidence>
<keyword evidence="2" id="KW-1133">Transmembrane helix</keyword>